<proteinExistence type="predicted"/>
<gene>
    <name evidence="1" type="ORF">LCGC14_2818480</name>
</gene>
<name>A0A0F8Z4M7_9ZZZZ</name>
<reference evidence="1" key="1">
    <citation type="journal article" date="2015" name="Nature">
        <title>Complex archaea that bridge the gap between prokaryotes and eukaryotes.</title>
        <authorList>
            <person name="Spang A."/>
            <person name="Saw J.H."/>
            <person name="Jorgensen S.L."/>
            <person name="Zaremba-Niedzwiedzka K."/>
            <person name="Martijn J."/>
            <person name="Lind A.E."/>
            <person name="van Eijk R."/>
            <person name="Schleper C."/>
            <person name="Guy L."/>
            <person name="Ettema T.J."/>
        </authorList>
    </citation>
    <scope>NUCLEOTIDE SEQUENCE</scope>
</reference>
<evidence type="ECO:0000313" key="1">
    <source>
        <dbReference type="EMBL" id="KKK80940.1"/>
    </source>
</evidence>
<dbReference type="AlphaFoldDB" id="A0A0F8Z4M7"/>
<organism evidence="1">
    <name type="scientific">marine sediment metagenome</name>
    <dbReference type="NCBI Taxonomy" id="412755"/>
    <lineage>
        <taxon>unclassified sequences</taxon>
        <taxon>metagenomes</taxon>
        <taxon>ecological metagenomes</taxon>
    </lineage>
</organism>
<sequence>MIVKMVQKEHPEMGEPFSHFFIEGDRIKINFYPDQPGDGAADWSFGEYISSEEPSPVYIIRSWKTWPHEGYEIGYVRSGRIFLINDAGKTVDKYVI</sequence>
<comment type="caution">
    <text evidence="1">The sequence shown here is derived from an EMBL/GenBank/DDBJ whole genome shotgun (WGS) entry which is preliminary data.</text>
</comment>
<dbReference type="EMBL" id="LAZR01053350">
    <property type="protein sequence ID" value="KKK80940.1"/>
    <property type="molecule type" value="Genomic_DNA"/>
</dbReference>
<accession>A0A0F8Z4M7</accession>
<protein>
    <submittedName>
        <fullName evidence="1">Uncharacterized protein</fullName>
    </submittedName>
</protein>